<dbReference type="InterPro" id="IPR029063">
    <property type="entry name" value="SAM-dependent_MTases_sf"/>
</dbReference>
<evidence type="ECO:0000259" key="3">
    <source>
        <dbReference type="Pfam" id="PF13871"/>
    </source>
</evidence>
<dbReference type="InterPro" id="IPR039187">
    <property type="entry name" value="SNO_AAA"/>
</dbReference>
<dbReference type="GO" id="GO:0008168">
    <property type="term" value="F:methyltransferase activity"/>
    <property type="evidence" value="ECO:0007669"/>
    <property type="project" value="UniProtKB-KW"/>
</dbReference>
<dbReference type="CDD" id="cd02440">
    <property type="entry name" value="AdoMet_MTases"/>
    <property type="match status" value="1"/>
</dbReference>
<comment type="caution">
    <text evidence="5">The sequence shown here is derived from an EMBL/GenBank/DDBJ whole genome shotgun (WGS) entry which is preliminary data.</text>
</comment>
<dbReference type="Proteomes" id="UP000239001">
    <property type="component" value="Unassembled WGS sequence"/>
</dbReference>
<feature type="domain" description="Strawberry notch AAA" evidence="4">
    <location>
        <begin position="347"/>
        <end position="668"/>
    </location>
</feature>
<dbReference type="InterPro" id="IPR026937">
    <property type="entry name" value="SBNO_Helicase_C_dom"/>
</dbReference>
<dbReference type="PANTHER" id="PTHR12706:SF30">
    <property type="entry name" value="PROTEIN STRAWBERRY NOTCH-RELATED"/>
    <property type="match status" value="1"/>
</dbReference>
<dbReference type="InterPro" id="IPR026741">
    <property type="entry name" value="SNO"/>
</dbReference>
<comment type="similarity">
    <text evidence="1">Belongs to the SBNO family.</text>
</comment>
<sequence length="1364" mass="155396">MLIQLQKLQPITPQHLCTHAKTLWGEQWQWKDAYDELETNIITYLLQQDTITLETLIQLQSILPNQTYRSLEQVQLQQFSTPVIIAYLMAQAAQLQPSDYLLEPSAGTGFLALWGQRIGTELILNEVAPRRVECLKRNFKSAKLFSLNAEQINDYLPINLKPTAILMNPPFSSIYKTQRKDSRIFHKHLRSALLRLQKGGRLVILSPGILDYTLYKEIASCIMSVGISGKLYQTHGTNIDTRIHIFDKQLNLEGQHHPTTNNLETLTQLISDLPKRKLIEDKPEPIWLNLPLIALIPKTLPHEGAKKEWQRPVTVKYTTQEPKPNQITGKLYESYQCQVLQFSSFYPHPSPLTESAAMAAIAPPVPEYQPQLPSRILEEKLLSASQLETVIYAGQAHNQYLKDYYIYNRETENLERANSGTRYRQGYMIGDGTGAGKTRQICAIIIDNWIKGRKRALWITKSDKLIHDLQKEWTLLGGNPEQIISLSKFKLGDPIAWTEGIIFTTYNTLITPAKEGKPSRIEQLVEWLKEDFAGIIAFDESHCLANALPGVGERGDKKASLSGSAGLRLQRQLPCSRILYASATNATTATNLGYAERLGLWNHSPFPFSSHQDFVAQIEAAGIAGMEVVSRDLKRLGLYCARNLSFDGVEYECLEHELTPEQVEIYNTYAQCFSQILQNLELSLEATNIKLGGKNLNKQANATAKSTFYSNQQRFFNYLLTALKMPSLLKSISKDLEQELAVIIQIVSTNEALLERRLTQIPTEQWSHLDIDLTPRELILDYLENSFPTQLYEIYTNENGELCSRLSIDHQIIHSNEALALQQKLIRDLALMPPIPTALDQLIWHFGHEQVAEITGRKIRVIEERGVRKIQTRPGSANLKEAQDFMEGKKQILVFSYAGGTGRSYHSSPDVSNQRRRKHYVLESGWTADSALQGLGRSHRSNQVVPPLFCLVTTNVKGEKRFLSTICRRLATLGALTKGQRETGSNQLYREEDNLDSLYAKAALKELYQKIYSSEFPEFGLAEFEKSTGLTLSYQGKLKEDLPPLHQFLNRVLALPINRQNQVFSLFEFLIDERIKIAKLNGTFQVGIETLHSLNFKILSRHCIYSHSSGAKTECVEIERSDPYPIKQWMEVQRYLDKGIPLYHTLENKVAIAIPTTSTITSSGATESRYRLLYPTLCYGQETLGEIKAPWETISVEKLKQHWEEEIQIAPKIKTQTFYLITGLLLPIWDKLKIAENLKVYRLTTDTEEVLLGRIIKSELIQSVYNNFNLGQIKLSNSSLYELILQSSTPIEVGKYKLQFHKVAHRHRIEILEIYDEATVRILSRWGAESEIINWKLRVFLPHNHSKALEIIAKLQENSESADI</sequence>
<feature type="domain" description="Methyltransferase small" evidence="2">
    <location>
        <begin position="99"/>
        <end position="212"/>
    </location>
</feature>
<dbReference type="Pfam" id="PF13871">
    <property type="entry name" value="Helicase_C_4"/>
    <property type="match status" value="1"/>
</dbReference>
<dbReference type="Gene3D" id="3.40.50.150">
    <property type="entry name" value="Vaccinia Virus protein VP39"/>
    <property type="match status" value="1"/>
</dbReference>
<dbReference type="Pfam" id="PF05175">
    <property type="entry name" value="MTS"/>
    <property type="match status" value="1"/>
</dbReference>
<keyword evidence="5" id="KW-0489">Methyltransferase</keyword>
<dbReference type="SUPFAM" id="SSF52540">
    <property type="entry name" value="P-loop containing nucleoside triphosphate hydrolases"/>
    <property type="match status" value="1"/>
</dbReference>
<dbReference type="Gene3D" id="3.40.50.300">
    <property type="entry name" value="P-loop containing nucleotide triphosphate hydrolases"/>
    <property type="match status" value="1"/>
</dbReference>
<evidence type="ECO:0000313" key="5">
    <source>
        <dbReference type="EMBL" id="PSF30079.1"/>
    </source>
</evidence>
<proteinExistence type="inferred from homology"/>
<dbReference type="SUPFAM" id="SSF53335">
    <property type="entry name" value="S-adenosyl-L-methionine-dependent methyltransferases"/>
    <property type="match status" value="1"/>
</dbReference>
<organism evidence="5 6">
    <name type="scientific">Aphanothece hegewaldii CCALA 016</name>
    <dbReference type="NCBI Taxonomy" id="2107694"/>
    <lineage>
        <taxon>Bacteria</taxon>
        <taxon>Bacillati</taxon>
        <taxon>Cyanobacteriota</taxon>
        <taxon>Cyanophyceae</taxon>
        <taxon>Oscillatoriophycideae</taxon>
        <taxon>Chroococcales</taxon>
        <taxon>Aphanothecaceae</taxon>
        <taxon>Aphanothece</taxon>
    </lineage>
</organism>
<evidence type="ECO:0000259" key="2">
    <source>
        <dbReference type="Pfam" id="PF05175"/>
    </source>
</evidence>
<protein>
    <submittedName>
        <fullName evidence="5">Methylase</fullName>
    </submittedName>
</protein>
<evidence type="ECO:0000256" key="1">
    <source>
        <dbReference type="ARBA" id="ARBA00006992"/>
    </source>
</evidence>
<dbReference type="Pfam" id="PF13872">
    <property type="entry name" value="AAA_34"/>
    <property type="match status" value="1"/>
</dbReference>
<dbReference type="PANTHER" id="PTHR12706">
    <property type="entry name" value="STRAWBERRY NOTCH-RELATED"/>
    <property type="match status" value="1"/>
</dbReference>
<keyword evidence="6" id="KW-1185">Reference proteome</keyword>
<evidence type="ECO:0000313" key="6">
    <source>
        <dbReference type="Proteomes" id="UP000239001"/>
    </source>
</evidence>
<dbReference type="InterPro" id="IPR027417">
    <property type="entry name" value="P-loop_NTPase"/>
</dbReference>
<dbReference type="OrthoDB" id="415634at2"/>
<dbReference type="GO" id="GO:0032259">
    <property type="term" value="P:methylation"/>
    <property type="evidence" value="ECO:0007669"/>
    <property type="project" value="UniProtKB-KW"/>
</dbReference>
<dbReference type="RefSeq" id="WP_106459443.1">
    <property type="nucleotide sequence ID" value="NZ_PXOH01000058.1"/>
</dbReference>
<reference evidence="5 6" key="1">
    <citation type="submission" date="2018-03" db="EMBL/GenBank/DDBJ databases">
        <title>The ancient ancestry and fast evolution of plastids.</title>
        <authorList>
            <person name="Moore K.R."/>
            <person name="Magnabosco C."/>
            <person name="Momper L."/>
            <person name="Gold D.A."/>
            <person name="Bosak T."/>
            <person name="Fournier G.P."/>
        </authorList>
    </citation>
    <scope>NUCLEOTIDE SEQUENCE [LARGE SCALE GENOMIC DNA]</scope>
    <source>
        <strain evidence="5 6">CCALA 016</strain>
    </source>
</reference>
<reference evidence="5 6" key="2">
    <citation type="submission" date="2018-03" db="EMBL/GenBank/DDBJ databases">
        <authorList>
            <person name="Keele B.F."/>
        </authorList>
    </citation>
    <scope>NUCLEOTIDE SEQUENCE [LARGE SCALE GENOMIC DNA]</scope>
    <source>
        <strain evidence="5 6">CCALA 016</strain>
    </source>
</reference>
<dbReference type="EMBL" id="PXOH01000058">
    <property type="protein sequence ID" value="PSF30079.1"/>
    <property type="molecule type" value="Genomic_DNA"/>
</dbReference>
<accession>A0A2T1LQW9</accession>
<dbReference type="GO" id="GO:0006355">
    <property type="term" value="P:regulation of DNA-templated transcription"/>
    <property type="evidence" value="ECO:0007669"/>
    <property type="project" value="InterPro"/>
</dbReference>
<gene>
    <name evidence="5" type="ORF">C7H19_24040</name>
</gene>
<name>A0A2T1LQW9_9CHRO</name>
<dbReference type="InterPro" id="IPR007848">
    <property type="entry name" value="Small_mtfrase_dom"/>
</dbReference>
<evidence type="ECO:0000259" key="4">
    <source>
        <dbReference type="Pfam" id="PF13872"/>
    </source>
</evidence>
<feature type="domain" description="Strawberry notch helicase C" evidence="3">
    <location>
        <begin position="838"/>
        <end position="1090"/>
    </location>
</feature>
<keyword evidence="5" id="KW-0808">Transferase</keyword>